<evidence type="ECO:0000313" key="2">
    <source>
        <dbReference type="Proteomes" id="UP000299102"/>
    </source>
</evidence>
<name>A0A4C2A116_EUMVA</name>
<evidence type="ECO:0000313" key="1">
    <source>
        <dbReference type="EMBL" id="GBP93452.1"/>
    </source>
</evidence>
<protein>
    <submittedName>
        <fullName evidence="1">Uncharacterized protein</fullName>
    </submittedName>
</protein>
<keyword evidence="2" id="KW-1185">Reference proteome</keyword>
<gene>
    <name evidence="1" type="ORF">EVAR_89802_1</name>
</gene>
<dbReference type="AlphaFoldDB" id="A0A4C2A116"/>
<dbReference type="Proteomes" id="UP000299102">
    <property type="component" value="Unassembled WGS sequence"/>
</dbReference>
<dbReference type="EMBL" id="BGZK01002377">
    <property type="protein sequence ID" value="GBP93452.1"/>
    <property type="molecule type" value="Genomic_DNA"/>
</dbReference>
<sequence length="95" mass="10659">MCQPTAEHIIPVSLSGFETQLRIPSEAPLNSSSLNYFHPFPVPFQSRMVQDPDYKEGVSVGKRLTKRFPRSVDISRVGLPPIVSVHLQNITDNNQ</sequence>
<accession>A0A4C2A116</accession>
<comment type="caution">
    <text evidence="1">The sequence shown here is derived from an EMBL/GenBank/DDBJ whole genome shotgun (WGS) entry which is preliminary data.</text>
</comment>
<organism evidence="1 2">
    <name type="scientific">Eumeta variegata</name>
    <name type="common">Bagworm moth</name>
    <name type="synonym">Eumeta japonica</name>
    <dbReference type="NCBI Taxonomy" id="151549"/>
    <lineage>
        <taxon>Eukaryota</taxon>
        <taxon>Metazoa</taxon>
        <taxon>Ecdysozoa</taxon>
        <taxon>Arthropoda</taxon>
        <taxon>Hexapoda</taxon>
        <taxon>Insecta</taxon>
        <taxon>Pterygota</taxon>
        <taxon>Neoptera</taxon>
        <taxon>Endopterygota</taxon>
        <taxon>Lepidoptera</taxon>
        <taxon>Glossata</taxon>
        <taxon>Ditrysia</taxon>
        <taxon>Tineoidea</taxon>
        <taxon>Psychidae</taxon>
        <taxon>Oiketicinae</taxon>
        <taxon>Eumeta</taxon>
    </lineage>
</organism>
<reference evidence="1 2" key="1">
    <citation type="journal article" date="2019" name="Commun. Biol.">
        <title>The bagworm genome reveals a unique fibroin gene that provides high tensile strength.</title>
        <authorList>
            <person name="Kono N."/>
            <person name="Nakamura H."/>
            <person name="Ohtoshi R."/>
            <person name="Tomita M."/>
            <person name="Numata K."/>
            <person name="Arakawa K."/>
        </authorList>
    </citation>
    <scope>NUCLEOTIDE SEQUENCE [LARGE SCALE GENOMIC DNA]</scope>
</reference>
<proteinExistence type="predicted"/>